<accession>A0A9K3NKQ2</accession>
<reference evidence="1" key="2">
    <citation type="submission" date="2020-06" db="EMBL/GenBank/DDBJ databases">
        <title>Helianthus annuus Genome sequencing and assembly Release 2.</title>
        <authorList>
            <person name="Gouzy J."/>
            <person name="Langlade N."/>
            <person name="Munos S."/>
        </authorList>
    </citation>
    <scope>NUCLEOTIDE SEQUENCE</scope>
    <source>
        <tissue evidence="1">Leaves</tissue>
    </source>
</reference>
<dbReference type="AlphaFoldDB" id="A0A9K3NKQ2"/>
<name>A0A9K3NKQ2_HELAN</name>
<organism evidence="1 2">
    <name type="scientific">Helianthus annuus</name>
    <name type="common">Common sunflower</name>
    <dbReference type="NCBI Taxonomy" id="4232"/>
    <lineage>
        <taxon>Eukaryota</taxon>
        <taxon>Viridiplantae</taxon>
        <taxon>Streptophyta</taxon>
        <taxon>Embryophyta</taxon>
        <taxon>Tracheophyta</taxon>
        <taxon>Spermatophyta</taxon>
        <taxon>Magnoliopsida</taxon>
        <taxon>eudicotyledons</taxon>
        <taxon>Gunneridae</taxon>
        <taxon>Pentapetalae</taxon>
        <taxon>asterids</taxon>
        <taxon>campanulids</taxon>
        <taxon>Asterales</taxon>
        <taxon>Asteraceae</taxon>
        <taxon>Asteroideae</taxon>
        <taxon>Heliantheae alliance</taxon>
        <taxon>Heliantheae</taxon>
        <taxon>Helianthus</taxon>
    </lineage>
</organism>
<sequence length="46" mass="5200">MVKTILELFLINTMSLSNAESRFFWMALLLKSPPLQTCQSLIIISG</sequence>
<evidence type="ECO:0000313" key="1">
    <source>
        <dbReference type="EMBL" id="KAF5804172.1"/>
    </source>
</evidence>
<evidence type="ECO:0000313" key="2">
    <source>
        <dbReference type="Proteomes" id="UP000215914"/>
    </source>
</evidence>
<proteinExistence type="predicted"/>
<keyword evidence="2" id="KW-1185">Reference proteome</keyword>
<comment type="caution">
    <text evidence="1">The sequence shown here is derived from an EMBL/GenBank/DDBJ whole genome shotgun (WGS) entry which is preliminary data.</text>
</comment>
<reference evidence="1" key="1">
    <citation type="journal article" date="2017" name="Nature">
        <title>The sunflower genome provides insights into oil metabolism, flowering and Asterid evolution.</title>
        <authorList>
            <person name="Badouin H."/>
            <person name="Gouzy J."/>
            <person name="Grassa C.J."/>
            <person name="Murat F."/>
            <person name="Staton S.E."/>
            <person name="Cottret L."/>
            <person name="Lelandais-Briere C."/>
            <person name="Owens G.L."/>
            <person name="Carrere S."/>
            <person name="Mayjonade B."/>
            <person name="Legrand L."/>
            <person name="Gill N."/>
            <person name="Kane N.C."/>
            <person name="Bowers J.E."/>
            <person name="Hubner S."/>
            <person name="Bellec A."/>
            <person name="Berard A."/>
            <person name="Berges H."/>
            <person name="Blanchet N."/>
            <person name="Boniface M.C."/>
            <person name="Brunel D."/>
            <person name="Catrice O."/>
            <person name="Chaidir N."/>
            <person name="Claudel C."/>
            <person name="Donnadieu C."/>
            <person name="Faraut T."/>
            <person name="Fievet G."/>
            <person name="Helmstetter N."/>
            <person name="King M."/>
            <person name="Knapp S.J."/>
            <person name="Lai Z."/>
            <person name="Le Paslier M.C."/>
            <person name="Lippi Y."/>
            <person name="Lorenzon L."/>
            <person name="Mandel J.R."/>
            <person name="Marage G."/>
            <person name="Marchand G."/>
            <person name="Marquand E."/>
            <person name="Bret-Mestries E."/>
            <person name="Morien E."/>
            <person name="Nambeesan S."/>
            <person name="Nguyen T."/>
            <person name="Pegot-Espagnet P."/>
            <person name="Pouilly N."/>
            <person name="Raftis F."/>
            <person name="Sallet E."/>
            <person name="Schiex T."/>
            <person name="Thomas J."/>
            <person name="Vandecasteele C."/>
            <person name="Vares D."/>
            <person name="Vear F."/>
            <person name="Vautrin S."/>
            <person name="Crespi M."/>
            <person name="Mangin B."/>
            <person name="Burke J.M."/>
            <person name="Salse J."/>
            <person name="Munos S."/>
            <person name="Vincourt P."/>
            <person name="Rieseberg L.H."/>
            <person name="Langlade N.B."/>
        </authorList>
    </citation>
    <scope>NUCLEOTIDE SEQUENCE</scope>
    <source>
        <tissue evidence="1">Leaves</tissue>
    </source>
</reference>
<dbReference type="Proteomes" id="UP000215914">
    <property type="component" value="Unassembled WGS sequence"/>
</dbReference>
<dbReference type="Gramene" id="mRNA:HanXRQr2_Chr05g0194071">
    <property type="protein sequence ID" value="mRNA:HanXRQr2_Chr05g0194071"/>
    <property type="gene ID" value="HanXRQr2_Chr05g0194071"/>
</dbReference>
<gene>
    <name evidence="1" type="ORF">HanXRQr2_Chr05g0194071</name>
</gene>
<protein>
    <submittedName>
        <fullName evidence="1">Uncharacterized protein</fullName>
    </submittedName>
</protein>
<dbReference type="EMBL" id="MNCJ02000320">
    <property type="protein sequence ID" value="KAF5804172.1"/>
    <property type="molecule type" value="Genomic_DNA"/>
</dbReference>